<evidence type="ECO:0000313" key="4">
    <source>
        <dbReference type="Proteomes" id="UP000433483"/>
    </source>
</evidence>
<evidence type="ECO:0000313" key="1">
    <source>
        <dbReference type="EMBL" id="KAE8987980.1"/>
    </source>
</evidence>
<proteinExistence type="predicted"/>
<dbReference type="AlphaFoldDB" id="A0A6A3WD22"/>
<comment type="caution">
    <text evidence="2">The sequence shown here is derived from an EMBL/GenBank/DDBJ whole genome shotgun (WGS) entry which is preliminary data.</text>
</comment>
<evidence type="ECO:0000313" key="2">
    <source>
        <dbReference type="EMBL" id="KAE9182925.1"/>
    </source>
</evidence>
<keyword evidence="4" id="KW-1185">Reference proteome</keyword>
<evidence type="ECO:0000313" key="5">
    <source>
        <dbReference type="Proteomes" id="UP000440367"/>
    </source>
</evidence>
<gene>
    <name evidence="3" type="ORF">PF002_g7828</name>
    <name evidence="2" type="ORF">PF005_g22294</name>
    <name evidence="1" type="ORF">PF011_g19354</name>
</gene>
<reference evidence="4 5" key="1">
    <citation type="submission" date="2018-08" db="EMBL/GenBank/DDBJ databases">
        <title>Genomic investigation of the strawberry pathogen Phytophthora fragariae indicates pathogenicity is determined by transcriptional variation in three key races.</title>
        <authorList>
            <person name="Adams T.M."/>
            <person name="Armitage A.D."/>
            <person name="Sobczyk M.K."/>
            <person name="Bates H.J."/>
            <person name="Dunwell J.M."/>
            <person name="Nellist C.F."/>
            <person name="Harrison R.J."/>
        </authorList>
    </citation>
    <scope>NUCLEOTIDE SEQUENCE [LARGE SCALE GENOMIC DNA]</scope>
    <source>
        <strain evidence="3 5">BC-1</strain>
        <strain evidence="2 4">NOV-27</strain>
        <strain evidence="1 6">SCRP245</strain>
    </source>
</reference>
<evidence type="ECO:0000313" key="6">
    <source>
        <dbReference type="Proteomes" id="UP000460718"/>
    </source>
</evidence>
<dbReference type="Proteomes" id="UP000433483">
    <property type="component" value="Unassembled WGS sequence"/>
</dbReference>
<organism evidence="2 4">
    <name type="scientific">Phytophthora fragariae</name>
    <dbReference type="NCBI Taxonomy" id="53985"/>
    <lineage>
        <taxon>Eukaryota</taxon>
        <taxon>Sar</taxon>
        <taxon>Stramenopiles</taxon>
        <taxon>Oomycota</taxon>
        <taxon>Peronosporomycetes</taxon>
        <taxon>Peronosporales</taxon>
        <taxon>Peronosporaceae</taxon>
        <taxon>Phytophthora</taxon>
    </lineage>
</organism>
<dbReference type="EMBL" id="QXGB01001986">
    <property type="protein sequence ID" value="KAE9182925.1"/>
    <property type="molecule type" value="Genomic_DNA"/>
</dbReference>
<protein>
    <recommendedName>
        <fullName evidence="7">COMM domain-containing protein 3</fullName>
    </recommendedName>
</protein>
<dbReference type="OrthoDB" id="1917519at2759"/>
<name>A0A6A3WD22_9STRA</name>
<dbReference type="EMBL" id="QXFW01001634">
    <property type="protein sequence ID" value="KAE8987980.1"/>
    <property type="molecule type" value="Genomic_DNA"/>
</dbReference>
<evidence type="ECO:0008006" key="7">
    <source>
        <dbReference type="Google" id="ProtNLM"/>
    </source>
</evidence>
<accession>A0A6A3WD22</accession>
<dbReference type="Proteomes" id="UP000440367">
    <property type="component" value="Unassembled WGS sequence"/>
</dbReference>
<sequence length="110" mass="11730">MGLLNPTALRADPTALRADPTALRAGLGSLRSLCAPFMPSGQKQQLFALGVENEDLQVKLLPALAAAVPSVGRVLENTSFAPVVDVVWRLDYVLRSSSAGSIHDPLYFVQ</sequence>
<evidence type="ECO:0000313" key="3">
    <source>
        <dbReference type="EMBL" id="KAE9244308.1"/>
    </source>
</evidence>
<dbReference type="EMBL" id="QXGD01000297">
    <property type="protein sequence ID" value="KAE9244308.1"/>
    <property type="molecule type" value="Genomic_DNA"/>
</dbReference>
<dbReference type="Proteomes" id="UP000460718">
    <property type="component" value="Unassembled WGS sequence"/>
</dbReference>